<feature type="region of interest" description="Disordered" evidence="2">
    <location>
        <begin position="462"/>
        <end position="510"/>
    </location>
</feature>
<keyword evidence="1" id="KW-0175">Coiled coil</keyword>
<feature type="region of interest" description="Disordered" evidence="2">
    <location>
        <begin position="584"/>
        <end position="603"/>
    </location>
</feature>
<feature type="region of interest" description="Disordered" evidence="2">
    <location>
        <begin position="261"/>
        <end position="285"/>
    </location>
</feature>
<dbReference type="Proteomes" id="UP000019377">
    <property type="component" value="Unassembled WGS sequence"/>
</dbReference>
<evidence type="ECO:0000256" key="1">
    <source>
        <dbReference type="SAM" id="Coils"/>
    </source>
</evidence>
<dbReference type="AlphaFoldDB" id="V5EV76"/>
<dbReference type="OMA" id="MAKNFGQ"/>
<feature type="compositionally biased region" description="Polar residues" evidence="2">
    <location>
        <begin position="30"/>
        <end position="66"/>
    </location>
</feature>
<dbReference type="EMBL" id="KI545873">
    <property type="protein sequence ID" value="EST06064.1"/>
    <property type="molecule type" value="Genomic_DNA"/>
</dbReference>
<gene>
    <name evidence="3" type="ORF">PSEUBRA_SCAF3g03588</name>
</gene>
<dbReference type="OrthoDB" id="3260940at2759"/>
<dbReference type="HOGENOM" id="CLU_340707_0_0_1"/>
<dbReference type="GeneID" id="27420203"/>
<protein>
    <submittedName>
        <fullName evidence="3">Uncharacterized protein</fullName>
    </submittedName>
</protein>
<keyword evidence="4" id="KW-1185">Reference proteome</keyword>
<dbReference type="STRING" id="1365824.V5EV76"/>
<evidence type="ECO:0000313" key="4">
    <source>
        <dbReference type="Proteomes" id="UP000019377"/>
    </source>
</evidence>
<dbReference type="eggNOG" id="ENOG502R25D">
    <property type="taxonomic scope" value="Eukaryota"/>
</dbReference>
<organism evidence="3 4">
    <name type="scientific">Kalmanozyma brasiliensis (strain GHG001)</name>
    <name type="common">Yeast</name>
    <name type="synonym">Pseudozyma brasiliensis</name>
    <dbReference type="NCBI Taxonomy" id="1365824"/>
    <lineage>
        <taxon>Eukaryota</taxon>
        <taxon>Fungi</taxon>
        <taxon>Dikarya</taxon>
        <taxon>Basidiomycota</taxon>
        <taxon>Ustilaginomycotina</taxon>
        <taxon>Ustilaginomycetes</taxon>
        <taxon>Ustilaginales</taxon>
        <taxon>Ustilaginaceae</taxon>
        <taxon>Kalmanozyma</taxon>
    </lineage>
</organism>
<sequence>MTSENLSNVSTGSSQLSSSSSTGIVRKRSQTVSTQDQYGPQQFSSRSQAQANASYHHQHEQTQYARQDSAFAPSRADSRSCTQSPVEPPDQLIGIDALQTAFSAKYYELANKCKSWETYAAKLRAHIGVLEAENRVLQEQNAHLESDNAHLQTILRQEEKARTQMQGRMTSLEDCLSQRSAFEANLDAQYRALEMLELEHLSLPSAPSSVEKGKDHVVENSRTPYCSSNLQFDDRTESRQQVMQGYLNGDHSLGSTTVVPRSHLDPNHSHVYSTQGTSIEEGHSKWDSAQAQESTQTAIDTRVNAGGRSSRLGNRADVPAPRAAHRRSGTVGAIGMLGLSTGSAVASSRGLTSHNTTQKDAVQAFARPASAQHFHSTRLERNVTTTAANIVTNVGVTKTALQSKRRSTVSGERGPLSLAQVVKGALMTSGVVAAQSRQTSPKDQPMSTSDYLQECVEKRREAMRSSFSAQQKGVAPAGVQGGHSRPASRAASRLSTQSGQRSRSRTGSVHDAIPVAIEDVFCEKKTFRAHSAEPSPEFLTQQLAATGLDCQGDSSTTSQRLMAASEYLAQDQLMTRSEMSIASSSPGSFMLPTPARESSGGNPGIERQIYLKFRDELDADEFKKFESCIQRYDWMEIQLEGKKGLITRVKRILLLSDPDLRNKPEKLRRRQQLAREFQSMAKNFGQSKRS</sequence>
<feature type="region of interest" description="Disordered" evidence="2">
    <location>
        <begin position="1"/>
        <end position="89"/>
    </location>
</feature>
<name>V5EV76_KALBG</name>
<proteinExistence type="predicted"/>
<feature type="compositionally biased region" description="Low complexity" evidence="2">
    <location>
        <begin position="484"/>
        <end position="507"/>
    </location>
</feature>
<feature type="compositionally biased region" description="Low complexity" evidence="2">
    <location>
        <begin position="7"/>
        <end position="21"/>
    </location>
</feature>
<reference evidence="4" key="1">
    <citation type="journal article" date="2013" name="Genome Announc.">
        <title>Draft genome sequence of Pseudozyma brasiliensis sp. nov. strain GHG001, a high producer of endo-1,4-xylanase isolated from an insect pest of sugarcane.</title>
        <authorList>
            <person name="Oliveira J.V.D.C."/>
            <person name="dos Santos R.A.C."/>
            <person name="Borges T.A."/>
            <person name="Riano-Pachon D.M."/>
            <person name="Goldman G.H."/>
        </authorList>
    </citation>
    <scope>NUCLEOTIDE SEQUENCE [LARGE SCALE GENOMIC DNA]</scope>
    <source>
        <strain evidence="4">GHG001</strain>
    </source>
</reference>
<evidence type="ECO:0000256" key="2">
    <source>
        <dbReference type="SAM" id="MobiDB-lite"/>
    </source>
</evidence>
<evidence type="ECO:0000313" key="3">
    <source>
        <dbReference type="EMBL" id="EST06064.1"/>
    </source>
</evidence>
<accession>V5EV76</accession>
<feature type="region of interest" description="Disordered" evidence="2">
    <location>
        <begin position="305"/>
        <end position="326"/>
    </location>
</feature>
<feature type="coiled-coil region" evidence="1">
    <location>
        <begin position="120"/>
        <end position="147"/>
    </location>
</feature>